<keyword evidence="1" id="KW-1133">Transmembrane helix</keyword>
<accession>A0A370DGN0</accession>
<evidence type="ECO:0008006" key="4">
    <source>
        <dbReference type="Google" id="ProtNLM"/>
    </source>
</evidence>
<feature type="transmembrane region" description="Helical" evidence="1">
    <location>
        <begin position="12"/>
        <end position="32"/>
    </location>
</feature>
<dbReference type="AlphaFoldDB" id="A0A370DGN0"/>
<dbReference type="InterPro" id="IPR010352">
    <property type="entry name" value="DUF945"/>
</dbReference>
<keyword evidence="3" id="KW-1185">Reference proteome</keyword>
<dbReference type="EMBL" id="QFXC01000008">
    <property type="protein sequence ID" value="RDH83710.1"/>
    <property type="molecule type" value="Genomic_DNA"/>
</dbReference>
<gene>
    <name evidence="2" type="ORF">DIZ80_06100</name>
</gene>
<name>A0A370DGN0_9GAMM</name>
<dbReference type="Pfam" id="PF06097">
    <property type="entry name" value="DUF945"/>
    <property type="match status" value="1"/>
</dbReference>
<proteinExistence type="predicted"/>
<evidence type="ECO:0000313" key="3">
    <source>
        <dbReference type="Proteomes" id="UP000254266"/>
    </source>
</evidence>
<comment type="caution">
    <text evidence="2">The sequence shown here is derived from an EMBL/GenBank/DDBJ whole genome shotgun (WGS) entry which is preliminary data.</text>
</comment>
<reference evidence="2 3" key="1">
    <citation type="journal article" date="2018" name="ISME J.">
        <title>Endosymbiont genomes yield clues of tubeworm success.</title>
        <authorList>
            <person name="Li Y."/>
            <person name="Liles M.R."/>
            <person name="Halanych K.M."/>
        </authorList>
    </citation>
    <scope>NUCLEOTIDE SEQUENCE [LARGE SCALE GENOMIC DNA]</scope>
    <source>
        <strain evidence="2">A1464</strain>
    </source>
</reference>
<keyword evidence="1" id="KW-0472">Membrane</keyword>
<evidence type="ECO:0000313" key="2">
    <source>
        <dbReference type="EMBL" id="RDH83710.1"/>
    </source>
</evidence>
<sequence length="481" mass="52515">MSTKKISISEILLWLCVLVLIMISLTPFALGFKIKSDYAALINNLSDVSQLDFELVQYEQGLFSSEAILAVTIPNMPEQIQFKEQIIHGPVYFGLLSQGKSPLAAAVVKGQLDVSPSQQPMIEKIFSDNNPLVYQTIIDFSGEVNAQFYIPAVDTQFEDEFGPVNIQSGGLIMNEHFSSITGQIKGDIQIPAFKVKSELLTMSAESIAMSFSGAMGGNDIMMGDSVVSMSLLDMDSGDDQFALRDLVVRSVSSENAGLINSNSRIEARELLASNQKFGPLVLNISVNGINAESLNQLQEIQADVDEKLQQGLPPEQVNAMMTGQIMGIVPDLIKQAEVKINPLSVNSELGKLEADLDFTLDGIDSDTPADPAFLLGAISLDFNVSIDETLLKQFITWELENNQQTDVYLGSELSKKTESEVPVDQKVSENIQGMLDENWIVMNEGVYLTKISMHQGELIINDKAVDPMQQIMSTMGGGATP</sequence>
<dbReference type="Proteomes" id="UP000254266">
    <property type="component" value="Unassembled WGS sequence"/>
</dbReference>
<evidence type="ECO:0000256" key="1">
    <source>
        <dbReference type="SAM" id="Phobius"/>
    </source>
</evidence>
<organism evidence="2 3">
    <name type="scientific">endosymbiont of Galathealinum brachiosum</name>
    <dbReference type="NCBI Taxonomy" id="2200906"/>
    <lineage>
        <taxon>Bacteria</taxon>
        <taxon>Pseudomonadati</taxon>
        <taxon>Pseudomonadota</taxon>
        <taxon>Gammaproteobacteria</taxon>
        <taxon>sulfur-oxidizing symbionts</taxon>
    </lineage>
</organism>
<protein>
    <recommendedName>
        <fullName evidence="4">DUF945 domain-containing protein</fullName>
    </recommendedName>
</protein>
<keyword evidence="1" id="KW-0812">Transmembrane</keyword>